<evidence type="ECO:0000313" key="3">
    <source>
        <dbReference type="Proteomes" id="UP001448207"/>
    </source>
</evidence>
<proteinExistence type="predicted"/>
<organism evidence="2 3">
    <name type="scientific">Phycomyces blakesleeanus</name>
    <dbReference type="NCBI Taxonomy" id="4837"/>
    <lineage>
        <taxon>Eukaryota</taxon>
        <taxon>Fungi</taxon>
        <taxon>Fungi incertae sedis</taxon>
        <taxon>Mucoromycota</taxon>
        <taxon>Mucoromycotina</taxon>
        <taxon>Mucoromycetes</taxon>
        <taxon>Mucorales</taxon>
        <taxon>Phycomycetaceae</taxon>
        <taxon>Phycomyces</taxon>
    </lineage>
</organism>
<gene>
    <name evidence="2" type="ORF">J3Q64DRAFT_1740081</name>
</gene>
<keyword evidence="1" id="KW-0472">Membrane</keyword>
<keyword evidence="1" id="KW-1133">Transmembrane helix</keyword>
<dbReference type="EMBL" id="JBCLYO010000008">
    <property type="protein sequence ID" value="KAL0086460.1"/>
    <property type="molecule type" value="Genomic_DNA"/>
</dbReference>
<feature type="transmembrane region" description="Helical" evidence="1">
    <location>
        <begin position="44"/>
        <end position="71"/>
    </location>
</feature>
<protein>
    <submittedName>
        <fullName evidence="2">Uncharacterized protein</fullName>
    </submittedName>
</protein>
<feature type="transmembrane region" description="Helical" evidence="1">
    <location>
        <begin position="12"/>
        <end position="32"/>
    </location>
</feature>
<reference evidence="2 3" key="1">
    <citation type="submission" date="2024-04" db="EMBL/GenBank/DDBJ databases">
        <title>Symmetric and asymmetric DNA N6-adenine methylation regulates different biological responses in Mucorales.</title>
        <authorList>
            <consortium name="Lawrence Berkeley National Laboratory"/>
            <person name="Lax C."/>
            <person name="Mondo S.J."/>
            <person name="Osorio-Concepcion M."/>
            <person name="Muszewska A."/>
            <person name="Corrochano-Luque M."/>
            <person name="Gutierrez G."/>
            <person name="Riley R."/>
            <person name="Lipzen A."/>
            <person name="Guo J."/>
            <person name="Hundley H."/>
            <person name="Amirebrahimi M."/>
            <person name="Ng V."/>
            <person name="Lorenzo-Gutierrez D."/>
            <person name="Binder U."/>
            <person name="Yang J."/>
            <person name="Song Y."/>
            <person name="Canovas D."/>
            <person name="Navarro E."/>
            <person name="Freitag M."/>
            <person name="Gabaldon T."/>
            <person name="Grigoriev I.V."/>
            <person name="Corrochano L.M."/>
            <person name="Nicolas F.E."/>
            <person name="Garre V."/>
        </authorList>
    </citation>
    <scope>NUCLEOTIDE SEQUENCE [LARGE SCALE GENOMIC DNA]</scope>
    <source>
        <strain evidence="2 3">L51</strain>
    </source>
</reference>
<evidence type="ECO:0000256" key="1">
    <source>
        <dbReference type="SAM" id="Phobius"/>
    </source>
</evidence>
<accession>A0ABR3B0M3</accession>
<sequence length="75" mass="9037">MLLDKMQDIFLYFYLFILNHVLVCLIMSFALLTKKQINNPIYYMYIYISALYCTVLYCTALNMLLIFFVFLPKIQ</sequence>
<name>A0ABR3B0M3_PHYBL</name>
<dbReference type="Proteomes" id="UP001448207">
    <property type="component" value="Unassembled WGS sequence"/>
</dbReference>
<keyword evidence="1" id="KW-0812">Transmembrane</keyword>
<keyword evidence="3" id="KW-1185">Reference proteome</keyword>
<comment type="caution">
    <text evidence="2">The sequence shown here is derived from an EMBL/GenBank/DDBJ whole genome shotgun (WGS) entry which is preliminary data.</text>
</comment>
<evidence type="ECO:0000313" key="2">
    <source>
        <dbReference type="EMBL" id="KAL0086460.1"/>
    </source>
</evidence>